<reference evidence="1 2" key="1">
    <citation type="submission" date="2021-03" db="EMBL/GenBank/DDBJ databases">
        <title>Antimicrobial resistance genes in bacteria isolated from Japanese honey, and their potential for conferring macrolide and lincosamide resistance in the American foulbrood pathogen Paenibacillus larvae.</title>
        <authorList>
            <person name="Okamoto M."/>
            <person name="Kumagai M."/>
            <person name="Kanamori H."/>
            <person name="Takamatsu D."/>
        </authorList>
    </citation>
    <scope>NUCLEOTIDE SEQUENCE [LARGE SCALE GENOMIC DNA]</scope>
    <source>
        <strain evidence="1 2">J6TS1</strain>
    </source>
</reference>
<sequence length="42" mass="4835">MISKINNTTIKANEVPILQNTSVERIRDGIIQSLKIQYVTYK</sequence>
<organism evidence="1 2">
    <name type="scientific">Siminovitchia terrae</name>
    <name type="common">Bacillus terrae</name>
    <dbReference type="NCBI Taxonomy" id="1914933"/>
    <lineage>
        <taxon>Bacteria</taxon>
        <taxon>Bacillati</taxon>
        <taxon>Bacillota</taxon>
        <taxon>Bacilli</taxon>
        <taxon>Bacillales</taxon>
        <taxon>Bacillaceae</taxon>
        <taxon>Siminovitchia</taxon>
    </lineage>
</organism>
<protein>
    <submittedName>
        <fullName evidence="1">Uncharacterized protein</fullName>
    </submittedName>
</protein>
<evidence type="ECO:0000313" key="1">
    <source>
        <dbReference type="EMBL" id="GIN96068.1"/>
    </source>
</evidence>
<proteinExistence type="predicted"/>
<comment type="caution">
    <text evidence="1">The sequence shown here is derived from an EMBL/GenBank/DDBJ whole genome shotgun (WGS) entry which is preliminary data.</text>
</comment>
<accession>A0ABQ4KVL7</accession>
<dbReference type="EMBL" id="BORJ01000004">
    <property type="protein sequence ID" value="GIN96068.1"/>
    <property type="molecule type" value="Genomic_DNA"/>
</dbReference>
<keyword evidence="2" id="KW-1185">Reference proteome</keyword>
<name>A0ABQ4KVL7_SIMTE</name>
<gene>
    <name evidence="1" type="ORF">J6TS1_19380</name>
</gene>
<dbReference type="Proteomes" id="UP000680670">
    <property type="component" value="Unassembled WGS sequence"/>
</dbReference>
<evidence type="ECO:0000313" key="2">
    <source>
        <dbReference type="Proteomes" id="UP000680670"/>
    </source>
</evidence>